<proteinExistence type="predicted"/>
<dbReference type="SMART" id="SM00028">
    <property type="entry name" value="TPR"/>
    <property type="match status" value="3"/>
</dbReference>
<comment type="caution">
    <text evidence="5">The sequence shown here is derived from an EMBL/GenBank/DDBJ whole genome shotgun (WGS) entry which is preliminary data.</text>
</comment>
<evidence type="ECO:0000256" key="2">
    <source>
        <dbReference type="PROSITE-ProRule" id="PRU00339"/>
    </source>
</evidence>
<dbReference type="SUPFAM" id="SSF48452">
    <property type="entry name" value="TPR-like"/>
    <property type="match status" value="1"/>
</dbReference>
<keyword evidence="6" id="KW-1185">Reference proteome</keyword>
<dbReference type="Gene3D" id="1.25.40.10">
    <property type="entry name" value="Tetratricopeptide repeat domain"/>
    <property type="match status" value="1"/>
</dbReference>
<dbReference type="OrthoDB" id="2423701at2759"/>
<evidence type="ECO:0000256" key="1">
    <source>
        <dbReference type="PROSITE-ProRule" id="PRU00176"/>
    </source>
</evidence>
<dbReference type="Pfam" id="PF13432">
    <property type="entry name" value="TPR_16"/>
    <property type="match status" value="1"/>
</dbReference>
<dbReference type="GO" id="GO:0003723">
    <property type="term" value="F:RNA binding"/>
    <property type="evidence" value="ECO:0007669"/>
    <property type="project" value="UniProtKB-UniRule"/>
</dbReference>
<dbReference type="PANTHER" id="PTHR47678:SF1">
    <property type="entry name" value="TETRATRICOPEPTIDE REPEAT PROTEIN 31"/>
    <property type="match status" value="1"/>
</dbReference>
<dbReference type="Pfam" id="PF00076">
    <property type="entry name" value="RRM_1"/>
    <property type="match status" value="1"/>
</dbReference>
<dbReference type="AlphaFoldDB" id="A0A7L1N2X1"/>
<feature type="domain" description="RRM" evidence="4">
    <location>
        <begin position="246"/>
        <end position="318"/>
    </location>
</feature>
<dbReference type="EMBL" id="VXBP01002178">
    <property type="protein sequence ID" value="NXN93779.1"/>
    <property type="molecule type" value="Genomic_DNA"/>
</dbReference>
<keyword evidence="2" id="KW-0802">TPR repeat</keyword>
<evidence type="ECO:0000313" key="5">
    <source>
        <dbReference type="EMBL" id="NXN93779.1"/>
    </source>
</evidence>
<dbReference type="InterPro" id="IPR000504">
    <property type="entry name" value="RRM_dom"/>
</dbReference>
<dbReference type="InterPro" id="IPR035979">
    <property type="entry name" value="RBD_domain_sf"/>
</dbReference>
<dbReference type="Pfam" id="PF13181">
    <property type="entry name" value="TPR_8"/>
    <property type="match status" value="1"/>
</dbReference>
<dbReference type="InterPro" id="IPR019734">
    <property type="entry name" value="TPR_rpt"/>
</dbReference>
<dbReference type="Proteomes" id="UP000565785">
    <property type="component" value="Unassembled WGS sequence"/>
</dbReference>
<dbReference type="PROSITE" id="PS50102">
    <property type="entry name" value="RRM"/>
    <property type="match status" value="1"/>
</dbReference>
<accession>A0A7L1N2X1</accession>
<feature type="region of interest" description="Disordered" evidence="3">
    <location>
        <begin position="189"/>
        <end position="240"/>
    </location>
</feature>
<name>A0A7L1N2X1_RHICY</name>
<dbReference type="SMART" id="SM00360">
    <property type="entry name" value="RRM"/>
    <property type="match status" value="1"/>
</dbReference>
<feature type="region of interest" description="Disordered" evidence="3">
    <location>
        <begin position="19"/>
        <end position="48"/>
    </location>
</feature>
<feature type="repeat" description="TPR" evidence="2">
    <location>
        <begin position="58"/>
        <end position="91"/>
    </location>
</feature>
<organism evidence="5 6">
    <name type="scientific">Rhinopomastus cyanomelas</name>
    <name type="common">Common scimitarbill</name>
    <dbReference type="NCBI Taxonomy" id="113115"/>
    <lineage>
        <taxon>Eukaryota</taxon>
        <taxon>Metazoa</taxon>
        <taxon>Chordata</taxon>
        <taxon>Craniata</taxon>
        <taxon>Vertebrata</taxon>
        <taxon>Euteleostomi</taxon>
        <taxon>Archelosauria</taxon>
        <taxon>Archosauria</taxon>
        <taxon>Dinosauria</taxon>
        <taxon>Saurischia</taxon>
        <taxon>Theropoda</taxon>
        <taxon>Coelurosauria</taxon>
        <taxon>Aves</taxon>
        <taxon>Neognathae</taxon>
        <taxon>Neoaves</taxon>
        <taxon>Telluraves</taxon>
        <taxon>Coraciimorphae</taxon>
        <taxon>Bucerotiformes</taxon>
        <taxon>Rhinopomastidae</taxon>
        <taxon>Rhinopomastus</taxon>
    </lineage>
</organism>
<dbReference type="SUPFAM" id="SSF54928">
    <property type="entry name" value="RNA-binding domain, RBD"/>
    <property type="match status" value="1"/>
</dbReference>
<evidence type="ECO:0000313" key="6">
    <source>
        <dbReference type="Proteomes" id="UP000565785"/>
    </source>
</evidence>
<evidence type="ECO:0000256" key="3">
    <source>
        <dbReference type="SAM" id="MobiDB-lite"/>
    </source>
</evidence>
<dbReference type="Gene3D" id="3.30.70.330">
    <property type="match status" value="1"/>
</dbReference>
<feature type="non-terminal residue" evidence="5">
    <location>
        <position position="329"/>
    </location>
</feature>
<dbReference type="PROSITE" id="PS50005">
    <property type="entry name" value="TPR"/>
    <property type="match status" value="1"/>
</dbReference>
<dbReference type="PANTHER" id="PTHR47678">
    <property type="entry name" value="TETRATRICOPEPTIDE REPEAT PROTEIN 31"/>
    <property type="match status" value="1"/>
</dbReference>
<reference evidence="5 6" key="1">
    <citation type="submission" date="2019-09" db="EMBL/GenBank/DDBJ databases">
        <title>Bird 10,000 Genomes (B10K) Project - Family phase.</title>
        <authorList>
            <person name="Zhang G."/>
        </authorList>
    </citation>
    <scope>NUCLEOTIDE SEQUENCE [LARGE SCALE GENOMIC DNA]</scope>
    <source>
        <strain evidence="5">B10K-DU-002-35</strain>
        <tissue evidence="5">Muscle</tissue>
    </source>
</reference>
<dbReference type="InterPro" id="IPR012677">
    <property type="entry name" value="Nucleotide-bd_a/b_plait_sf"/>
</dbReference>
<evidence type="ECO:0000259" key="4">
    <source>
        <dbReference type="PROSITE" id="PS50102"/>
    </source>
</evidence>
<feature type="non-terminal residue" evidence="5">
    <location>
        <position position="1"/>
    </location>
</feature>
<dbReference type="InterPro" id="IPR011990">
    <property type="entry name" value="TPR-like_helical_dom_sf"/>
</dbReference>
<keyword evidence="1" id="KW-0694">RNA-binding</keyword>
<sequence>ELDLSCTFISKARQKAGVKLPVPSKEPVSGMGSREPDTRVPGKVPNPKPLVASAVEQSLVLAGRGNEAAQHGRYAEAIKAFTQAVGLNPGEHRLFGNRSLCYERLQRYEEALQDALESLRLQPGWPKGLFRKGKALRGLKRYTEASDTFAELLQLDGADEEASAQFAACQALQRVSPCSQCTQLPPHKPSPYSLPVAEQPRGSCQDGDSSGFITVRSSKSQRRGQQQPASTGPPVLPPTHPARDCFPLWVGNVTPRISKEVLEDTFSPFGEIRSIRRLPGRRCAFVNFTHKKAAEAAFKTMQDAELEGTHLALQLKHPSHATPAPQRHP</sequence>
<protein>
    <submittedName>
        <fullName evidence="5">TTC31 protein</fullName>
    </submittedName>
</protein>
<gene>
    <name evidence="5" type="primary">Ttc31</name>
    <name evidence="5" type="ORF">RHICYA_R07831</name>
</gene>